<feature type="compositionally biased region" description="Basic residues" evidence="1">
    <location>
        <begin position="21"/>
        <end position="46"/>
    </location>
</feature>
<organism evidence="2 3">
    <name type="scientific">Hyalella azteca</name>
    <name type="common">Amphipod</name>
    <dbReference type="NCBI Taxonomy" id="294128"/>
    <lineage>
        <taxon>Eukaryota</taxon>
        <taxon>Metazoa</taxon>
        <taxon>Ecdysozoa</taxon>
        <taxon>Arthropoda</taxon>
        <taxon>Crustacea</taxon>
        <taxon>Multicrustacea</taxon>
        <taxon>Malacostraca</taxon>
        <taxon>Eumalacostraca</taxon>
        <taxon>Peracarida</taxon>
        <taxon>Amphipoda</taxon>
        <taxon>Senticaudata</taxon>
        <taxon>Talitrida</taxon>
        <taxon>Talitroidea</taxon>
        <taxon>Hyalellidae</taxon>
        <taxon>Hyalella</taxon>
    </lineage>
</organism>
<feature type="region of interest" description="Disordered" evidence="1">
    <location>
        <begin position="1"/>
        <end position="95"/>
    </location>
</feature>
<dbReference type="GO" id="GO:0003676">
    <property type="term" value="F:nucleic acid binding"/>
    <property type="evidence" value="ECO:0007669"/>
    <property type="project" value="InterPro"/>
</dbReference>
<name>A0A8B7NQN6_HYAAZ</name>
<protein>
    <submittedName>
        <fullName evidence="3">Transformer-2 protein homolog beta-like</fullName>
    </submittedName>
</protein>
<feature type="non-terminal residue" evidence="3">
    <location>
        <position position="131"/>
    </location>
</feature>
<feature type="compositionally biased region" description="Polar residues" evidence="1">
    <location>
        <begin position="1"/>
        <end position="12"/>
    </location>
</feature>
<dbReference type="GeneID" id="108672783"/>
<dbReference type="AlphaFoldDB" id="A0A8B7NQN6"/>
<dbReference type="KEGG" id="hazt:108672783"/>
<evidence type="ECO:0000313" key="2">
    <source>
        <dbReference type="Proteomes" id="UP000694843"/>
    </source>
</evidence>
<accession>A0A8B7NQN6</accession>
<gene>
    <name evidence="3" type="primary">LOC108672783</name>
</gene>
<evidence type="ECO:0000313" key="3">
    <source>
        <dbReference type="RefSeq" id="XP_018016003.1"/>
    </source>
</evidence>
<proteinExistence type="predicted"/>
<dbReference type="Proteomes" id="UP000694843">
    <property type="component" value="Unplaced"/>
</dbReference>
<feature type="compositionally biased region" description="Low complexity" evidence="1">
    <location>
        <begin position="47"/>
        <end position="59"/>
    </location>
</feature>
<dbReference type="RefSeq" id="XP_018016003.1">
    <property type="nucleotide sequence ID" value="XM_018160514.2"/>
</dbReference>
<reference evidence="3" key="1">
    <citation type="submission" date="2025-08" db="UniProtKB">
        <authorList>
            <consortium name="RefSeq"/>
        </authorList>
    </citation>
    <scope>IDENTIFICATION</scope>
    <source>
        <tissue evidence="3">Whole organism</tissue>
    </source>
</reference>
<dbReference type="InterPro" id="IPR012677">
    <property type="entry name" value="Nucleotide-bd_a/b_plait_sf"/>
</dbReference>
<keyword evidence="2" id="KW-1185">Reference proteome</keyword>
<dbReference type="OrthoDB" id="439808at2759"/>
<dbReference type="InterPro" id="IPR035979">
    <property type="entry name" value="RBD_domain_sf"/>
</dbReference>
<dbReference type="SUPFAM" id="SSF54928">
    <property type="entry name" value="RNA-binding domain, RBD"/>
    <property type="match status" value="1"/>
</dbReference>
<sequence length="131" mass="14414">MASSDHSGSPRSEASPAPQRSRSHTPAPRHRPSRSRSRTPHRRARSSRSGSSASSSSRRNGYAEGRSSARASRRSRSPMSNRRRHVGTRDDPVPNKCLGVFGLSTLTKESQLQDIFDKFGENTVKIVTDAK</sequence>
<evidence type="ECO:0000256" key="1">
    <source>
        <dbReference type="SAM" id="MobiDB-lite"/>
    </source>
</evidence>
<dbReference type="Gene3D" id="3.30.70.330">
    <property type="match status" value="1"/>
</dbReference>
<feature type="compositionally biased region" description="Basic residues" evidence="1">
    <location>
        <begin position="71"/>
        <end position="86"/>
    </location>
</feature>